<dbReference type="InterPro" id="IPR050708">
    <property type="entry name" value="T6SS_VgrG/RHS"/>
</dbReference>
<reference evidence="3" key="1">
    <citation type="submission" date="2023-07" db="EMBL/GenBank/DDBJ databases">
        <title>30 novel species of actinomycetes from the DSMZ collection.</title>
        <authorList>
            <person name="Nouioui I."/>
        </authorList>
    </citation>
    <scope>NUCLEOTIDE SEQUENCE [LARGE SCALE GENOMIC DNA]</scope>
    <source>
        <strain evidence="3">DSM 45055</strain>
    </source>
</reference>
<dbReference type="InterPro" id="IPR006530">
    <property type="entry name" value="YD"/>
</dbReference>
<protein>
    <recommendedName>
        <fullName evidence="4">RHS repeat protein</fullName>
    </recommendedName>
</protein>
<evidence type="ECO:0000313" key="2">
    <source>
        <dbReference type="EMBL" id="MDT0301313.1"/>
    </source>
</evidence>
<feature type="compositionally biased region" description="Gly residues" evidence="1">
    <location>
        <begin position="185"/>
        <end position="208"/>
    </location>
</feature>
<proteinExistence type="predicted"/>
<dbReference type="Proteomes" id="UP001183226">
    <property type="component" value="Unassembled WGS sequence"/>
</dbReference>
<evidence type="ECO:0000313" key="3">
    <source>
        <dbReference type="Proteomes" id="UP001183226"/>
    </source>
</evidence>
<name>A0ABU2KQA6_9ACTN</name>
<accession>A0ABU2KQA6</accession>
<gene>
    <name evidence="2" type="ORF">RM446_04210</name>
</gene>
<dbReference type="Gene3D" id="2.180.10.10">
    <property type="entry name" value="RHS repeat-associated core"/>
    <property type="match status" value="1"/>
</dbReference>
<organism evidence="2 3">
    <name type="scientific">Streptomonospora wellingtoniae</name>
    <dbReference type="NCBI Taxonomy" id="3075544"/>
    <lineage>
        <taxon>Bacteria</taxon>
        <taxon>Bacillati</taxon>
        <taxon>Actinomycetota</taxon>
        <taxon>Actinomycetes</taxon>
        <taxon>Streptosporangiales</taxon>
        <taxon>Nocardiopsidaceae</taxon>
        <taxon>Streptomonospora</taxon>
    </lineage>
</organism>
<keyword evidence="3" id="KW-1185">Reference proteome</keyword>
<dbReference type="NCBIfam" id="TIGR01643">
    <property type="entry name" value="YD_repeat_2x"/>
    <property type="match status" value="1"/>
</dbReference>
<dbReference type="PANTHER" id="PTHR32305:SF17">
    <property type="entry name" value="TRNA NUCLEASE WAPA"/>
    <property type="match status" value="1"/>
</dbReference>
<dbReference type="EMBL" id="JAVREK010000003">
    <property type="protein sequence ID" value="MDT0301313.1"/>
    <property type="molecule type" value="Genomic_DNA"/>
</dbReference>
<feature type="region of interest" description="Disordered" evidence="1">
    <location>
        <begin position="176"/>
        <end position="213"/>
    </location>
</feature>
<dbReference type="PANTHER" id="PTHR32305">
    <property type="match status" value="1"/>
</dbReference>
<sequence length="234" mass="23712">MAEVSTTVEGAGDSGNSGGAASTSTYDYDAAGNMVSRSTGDRDQEMVWDAEGNLVSVQGSAGSASFVYGADGQRLIRRQGGEWTLYLPGQEVTWTAGEGTAATRYYSHAGETVAVREDDSTLHWLFADHNGTSQIAVDAEWGTVQQRRFNNSPVSMSDPAGTAPCSGSTLVDYRRGGCGDRSGHHGGGGGRSGHHGGSSSGGGGGGFSGVITTPGWGGGGGGGYWGGGQGDFIL</sequence>
<comment type="caution">
    <text evidence="2">The sequence shown here is derived from an EMBL/GenBank/DDBJ whole genome shotgun (WGS) entry which is preliminary data.</text>
</comment>
<dbReference type="RefSeq" id="WP_311543751.1">
    <property type="nucleotide sequence ID" value="NZ_JAVREK010000003.1"/>
</dbReference>
<feature type="region of interest" description="Disordered" evidence="1">
    <location>
        <begin position="1"/>
        <end position="26"/>
    </location>
</feature>
<evidence type="ECO:0000256" key="1">
    <source>
        <dbReference type="SAM" id="MobiDB-lite"/>
    </source>
</evidence>
<evidence type="ECO:0008006" key="4">
    <source>
        <dbReference type="Google" id="ProtNLM"/>
    </source>
</evidence>